<dbReference type="NCBIfam" id="TIGR04131">
    <property type="entry name" value="Bac_Flav_CTERM"/>
    <property type="match status" value="1"/>
</dbReference>
<dbReference type="Pfam" id="PF18676">
    <property type="entry name" value="MBG_2"/>
    <property type="match status" value="1"/>
</dbReference>
<dbReference type="RefSeq" id="WP_175268755.1">
    <property type="nucleotide sequence ID" value="NZ_JABFCR010000001.1"/>
</dbReference>
<evidence type="ECO:0000313" key="3">
    <source>
        <dbReference type="Proteomes" id="UP000566071"/>
    </source>
</evidence>
<reference evidence="2 3" key="1">
    <citation type="submission" date="2020-05" db="EMBL/GenBank/DDBJ databases">
        <authorList>
            <person name="Khan S.A."/>
            <person name="Jeon C.O."/>
            <person name="Chun B.H."/>
        </authorList>
    </citation>
    <scope>NUCLEOTIDE SEQUENCE [LARGE SCALE GENOMIC DNA]</scope>
    <source>
        <strain evidence="2 3">S1162</strain>
    </source>
</reference>
<evidence type="ECO:0000313" key="2">
    <source>
        <dbReference type="EMBL" id="NNU33056.1"/>
    </source>
</evidence>
<dbReference type="Proteomes" id="UP000566071">
    <property type="component" value="Unassembled WGS sequence"/>
</dbReference>
<keyword evidence="3" id="KW-1185">Reference proteome</keyword>
<name>A0ABX1VYK6_9SPHI</name>
<dbReference type="InterPro" id="IPR026341">
    <property type="entry name" value="T9SS_type_B"/>
</dbReference>
<evidence type="ECO:0000259" key="1">
    <source>
        <dbReference type="Pfam" id="PF18676"/>
    </source>
</evidence>
<comment type="caution">
    <text evidence="2">The sequence shown here is derived from an EMBL/GenBank/DDBJ whole genome shotgun (WGS) entry which is preliminary data.</text>
</comment>
<gene>
    <name evidence="2" type="ORF">HK413_00530</name>
</gene>
<feature type="domain" description="MBG" evidence="1">
    <location>
        <begin position="191"/>
        <end position="266"/>
    </location>
</feature>
<sequence length="357" mass="37373">MSNVDAVYGTAGASTSFTVSGTNLPAGILVTPPAGYEVSTDGITYSNNLTIGLPGKVLPAKVYVRLKLTTRVGKYSGNVVLSSGTASASVPTILSAVTPAPLTITAPITKKYGEVLNDAGRSTEFTAIGLKNNETIEGITIHYSAGAASNDPVGTYKGAVITSAAARGTFSSANYAISYPPSDVTVEAVPLTLTADDKERNYGEANPVLTFKYSGFVNGESPAQLTSLPVISTTAVLTSPVGQYPITISGAAALNYTFNYVPATLTIKSTPVTIASAFTPNGDGINDRWDIKYIGQFPNCTVEVMNRYGYKVFNSVGYPIAWDGRSSGANLPVGTYYYIIKLTSESKPLTGYLAIIR</sequence>
<dbReference type="InterPro" id="IPR041286">
    <property type="entry name" value="MBG_2"/>
</dbReference>
<organism evidence="2 3">
    <name type="scientific">Mucilaginibacter humi</name>
    <dbReference type="NCBI Taxonomy" id="2732510"/>
    <lineage>
        <taxon>Bacteria</taxon>
        <taxon>Pseudomonadati</taxon>
        <taxon>Bacteroidota</taxon>
        <taxon>Sphingobacteriia</taxon>
        <taxon>Sphingobacteriales</taxon>
        <taxon>Sphingobacteriaceae</taxon>
        <taxon>Mucilaginibacter</taxon>
    </lineage>
</organism>
<protein>
    <submittedName>
        <fullName evidence="2">T9SS type B sorting domain-containing protein</fullName>
    </submittedName>
</protein>
<dbReference type="Gene3D" id="3.30.160.710">
    <property type="match status" value="1"/>
</dbReference>
<proteinExistence type="predicted"/>
<dbReference type="Pfam" id="PF13585">
    <property type="entry name" value="CHU_C"/>
    <property type="match status" value="1"/>
</dbReference>
<dbReference type="EMBL" id="JABFCR010000001">
    <property type="protein sequence ID" value="NNU33056.1"/>
    <property type="molecule type" value="Genomic_DNA"/>
</dbReference>
<accession>A0ABX1VYK6</accession>